<name>A0AAW0C7C7_9AGAR</name>
<evidence type="ECO:0000313" key="3">
    <source>
        <dbReference type="EMBL" id="KAK7034574.1"/>
    </source>
</evidence>
<accession>A0AAW0C7C7</accession>
<dbReference type="EMBL" id="JAYKXP010000056">
    <property type="protein sequence ID" value="KAK7034574.1"/>
    <property type="molecule type" value="Genomic_DNA"/>
</dbReference>
<gene>
    <name evidence="3" type="ORF">VNI00_012202</name>
</gene>
<evidence type="ECO:0000256" key="2">
    <source>
        <dbReference type="SAM" id="MobiDB-lite"/>
    </source>
</evidence>
<sequence length="311" mass="34718">MMERTPSKRPGTDMFNDIPSSKKVKINVEGTAGRAESTLSSRPWKKAPVILKEVADREYKIPKKNGTGPAARLSLSQHLTSFMAIADKTESEITSLKETLRTKESEIAAVKENVRLSASLVVKEKAMQESERQLESTKKKLDDINRNNTSLRSENARLMHELRDMEISKDKVIEKSKNKVEEAGKTQVQLVETFIRKQEADLGLMRQHLKDGVPPINTGEKLSITKEQFRTRYNKISCITRGGITYRVGDSVSIMLANSDGNGQTVKVQAIGKNRALMEPSQVYIEACGVYTGPQVVKLLQEENPAPNDSM</sequence>
<keyword evidence="1" id="KW-0175">Coiled coil</keyword>
<dbReference type="AlphaFoldDB" id="A0AAW0C7C7"/>
<dbReference type="Proteomes" id="UP001383192">
    <property type="component" value="Unassembled WGS sequence"/>
</dbReference>
<feature type="region of interest" description="Disordered" evidence="2">
    <location>
        <begin position="1"/>
        <end position="21"/>
    </location>
</feature>
<evidence type="ECO:0000256" key="1">
    <source>
        <dbReference type="SAM" id="Coils"/>
    </source>
</evidence>
<organism evidence="3 4">
    <name type="scientific">Paramarasmius palmivorus</name>
    <dbReference type="NCBI Taxonomy" id="297713"/>
    <lineage>
        <taxon>Eukaryota</taxon>
        <taxon>Fungi</taxon>
        <taxon>Dikarya</taxon>
        <taxon>Basidiomycota</taxon>
        <taxon>Agaricomycotina</taxon>
        <taxon>Agaricomycetes</taxon>
        <taxon>Agaricomycetidae</taxon>
        <taxon>Agaricales</taxon>
        <taxon>Marasmiineae</taxon>
        <taxon>Marasmiaceae</taxon>
        <taxon>Paramarasmius</taxon>
    </lineage>
</organism>
<reference evidence="3 4" key="1">
    <citation type="submission" date="2024-01" db="EMBL/GenBank/DDBJ databases">
        <title>A draft genome for a cacao thread blight-causing isolate of Paramarasmius palmivorus.</title>
        <authorList>
            <person name="Baruah I.K."/>
            <person name="Bukari Y."/>
            <person name="Amoako-Attah I."/>
            <person name="Meinhardt L.W."/>
            <person name="Bailey B.A."/>
            <person name="Cohen S.P."/>
        </authorList>
    </citation>
    <scope>NUCLEOTIDE SEQUENCE [LARGE SCALE GENOMIC DNA]</scope>
    <source>
        <strain evidence="3 4">GH-12</strain>
    </source>
</reference>
<feature type="coiled-coil region" evidence="1">
    <location>
        <begin position="86"/>
        <end position="161"/>
    </location>
</feature>
<evidence type="ECO:0000313" key="4">
    <source>
        <dbReference type="Proteomes" id="UP001383192"/>
    </source>
</evidence>
<comment type="caution">
    <text evidence="3">The sequence shown here is derived from an EMBL/GenBank/DDBJ whole genome shotgun (WGS) entry which is preliminary data.</text>
</comment>
<keyword evidence="4" id="KW-1185">Reference proteome</keyword>
<protein>
    <submittedName>
        <fullName evidence="3">Uncharacterized protein</fullName>
    </submittedName>
</protein>
<proteinExistence type="predicted"/>